<sequence>MSREFRYVGSGYFHSVLDDAANPEGGGRHEITKLLSELYGALAPLEYDSASYEASDAGPERVVLGLQENWTRIEAAMMKLKHVYQRDRDLIQAVIREMNRL</sequence>
<dbReference type="KEGG" id="mee:DA075_06645"/>
<dbReference type="AlphaFoldDB" id="A0A2R4WGH6"/>
<evidence type="ECO:0000313" key="1">
    <source>
        <dbReference type="EMBL" id="AWB20642.1"/>
    </source>
</evidence>
<protein>
    <submittedName>
        <fullName evidence="1">Uncharacterized protein</fullName>
    </submittedName>
</protein>
<keyword evidence="2" id="KW-1185">Reference proteome</keyword>
<dbReference type="Proteomes" id="UP000244755">
    <property type="component" value="Chromosome 1"/>
</dbReference>
<proteinExistence type="predicted"/>
<dbReference type="RefSeq" id="WP_099952541.1">
    <property type="nucleotide sequence ID" value="NZ_CP028843.1"/>
</dbReference>
<dbReference type="EMBL" id="CP028843">
    <property type="protein sequence ID" value="AWB20642.1"/>
    <property type="molecule type" value="Genomic_DNA"/>
</dbReference>
<evidence type="ECO:0000313" key="2">
    <source>
        <dbReference type="Proteomes" id="UP000244755"/>
    </source>
</evidence>
<organism evidence="1 2">
    <name type="scientific">Methylobacterium currus</name>
    <dbReference type="NCBI Taxonomy" id="2051553"/>
    <lineage>
        <taxon>Bacteria</taxon>
        <taxon>Pseudomonadati</taxon>
        <taxon>Pseudomonadota</taxon>
        <taxon>Alphaproteobacteria</taxon>
        <taxon>Hyphomicrobiales</taxon>
        <taxon>Methylobacteriaceae</taxon>
        <taxon>Methylobacterium</taxon>
    </lineage>
</organism>
<accession>A0A2R4WGH6</accession>
<name>A0A2R4WGH6_9HYPH</name>
<gene>
    <name evidence="1" type="ORF">DA075_06645</name>
</gene>
<dbReference type="OrthoDB" id="9959433at2"/>
<reference evidence="1 2" key="1">
    <citation type="submission" date="2018-04" db="EMBL/GenBank/DDBJ databases">
        <title>Methylobacterium sp. PR1016A genome.</title>
        <authorList>
            <person name="Park W."/>
        </authorList>
    </citation>
    <scope>NUCLEOTIDE SEQUENCE [LARGE SCALE GENOMIC DNA]</scope>
    <source>
        <strain evidence="1 2">PR1016A</strain>
    </source>
</reference>